<keyword evidence="3" id="KW-1185">Reference proteome</keyword>
<organism evidence="2 3">
    <name type="scientific">Aquisalinus flavus</name>
    <dbReference type="NCBI Taxonomy" id="1526572"/>
    <lineage>
        <taxon>Bacteria</taxon>
        <taxon>Pseudomonadati</taxon>
        <taxon>Pseudomonadota</taxon>
        <taxon>Alphaproteobacteria</taxon>
        <taxon>Parvularculales</taxon>
        <taxon>Parvularculaceae</taxon>
        <taxon>Aquisalinus</taxon>
    </lineage>
</organism>
<feature type="domain" description="Extensin-like C-terminal" evidence="1">
    <location>
        <begin position="58"/>
        <end position="229"/>
    </location>
</feature>
<dbReference type="AlphaFoldDB" id="A0A8J2V135"/>
<dbReference type="InterPro" id="IPR009683">
    <property type="entry name" value="Extensin-like_C"/>
</dbReference>
<evidence type="ECO:0000313" key="2">
    <source>
        <dbReference type="EMBL" id="GGC99356.1"/>
    </source>
</evidence>
<evidence type="ECO:0000259" key="1">
    <source>
        <dbReference type="Pfam" id="PF06904"/>
    </source>
</evidence>
<dbReference type="EMBL" id="BMGH01000001">
    <property type="protein sequence ID" value="GGC99356.1"/>
    <property type="molecule type" value="Genomic_DNA"/>
</dbReference>
<sequence>MKLLAFLIVCALVTAGGFYVLDRHVPDRFNPFEPLAIADAPTFLTGMKLTRLRMNGDECRAVLEQSDLDVEFLPDRETGENCGFENVAQLRQSSISYGGDITLTCPALVALAVWEEHDLKPAAEEMLGREIIRIRHYGTYACRNVNNRPGGRRSEHAYANAIDIAGFVLEDSSEISVLDDWGDDSEAGRFLDTVHERACERFAVVLGPDYNNAHANHFHLDMGPFMTCR</sequence>
<reference evidence="2" key="1">
    <citation type="journal article" date="2014" name="Int. J. Syst. Evol. Microbiol.">
        <title>Complete genome sequence of Corynebacterium casei LMG S-19264T (=DSM 44701T), isolated from a smear-ripened cheese.</title>
        <authorList>
            <consortium name="US DOE Joint Genome Institute (JGI-PGF)"/>
            <person name="Walter F."/>
            <person name="Albersmeier A."/>
            <person name="Kalinowski J."/>
            <person name="Ruckert C."/>
        </authorList>
    </citation>
    <scope>NUCLEOTIDE SEQUENCE</scope>
    <source>
        <strain evidence="2">CGMCC 1.12921</strain>
    </source>
</reference>
<protein>
    <submittedName>
        <fullName evidence="2">Extensin</fullName>
    </submittedName>
</protein>
<evidence type="ECO:0000313" key="3">
    <source>
        <dbReference type="Proteomes" id="UP000613582"/>
    </source>
</evidence>
<accession>A0A8J2V135</accession>
<proteinExistence type="predicted"/>
<reference evidence="2" key="2">
    <citation type="submission" date="2020-09" db="EMBL/GenBank/DDBJ databases">
        <authorList>
            <person name="Sun Q."/>
            <person name="Zhou Y."/>
        </authorList>
    </citation>
    <scope>NUCLEOTIDE SEQUENCE</scope>
    <source>
        <strain evidence="2">CGMCC 1.12921</strain>
    </source>
</reference>
<gene>
    <name evidence="2" type="ORF">GCM10011342_05440</name>
</gene>
<comment type="caution">
    <text evidence="2">The sequence shown here is derived from an EMBL/GenBank/DDBJ whole genome shotgun (WGS) entry which is preliminary data.</text>
</comment>
<name>A0A8J2V135_9PROT</name>
<dbReference type="RefSeq" id="WP_188159754.1">
    <property type="nucleotide sequence ID" value="NZ_BMGH01000001.1"/>
</dbReference>
<dbReference type="Pfam" id="PF06904">
    <property type="entry name" value="Extensin-like_C"/>
    <property type="match status" value="1"/>
</dbReference>
<dbReference type="Proteomes" id="UP000613582">
    <property type="component" value="Unassembled WGS sequence"/>
</dbReference>